<keyword evidence="1" id="KW-1133">Transmembrane helix</keyword>
<reference evidence="2" key="1">
    <citation type="journal article" date="2014" name="Int. J. Syst. Evol. Microbiol.">
        <title>Complete genome sequence of Corynebacterium casei LMG S-19264T (=DSM 44701T), isolated from a smear-ripened cheese.</title>
        <authorList>
            <consortium name="US DOE Joint Genome Institute (JGI-PGF)"/>
            <person name="Walter F."/>
            <person name="Albersmeier A."/>
            <person name="Kalinowski J."/>
            <person name="Ruckert C."/>
        </authorList>
    </citation>
    <scope>NUCLEOTIDE SEQUENCE</scope>
    <source>
        <strain evidence="2">CGMCC 1.15330</strain>
    </source>
</reference>
<keyword evidence="1" id="KW-0472">Membrane</keyword>
<proteinExistence type="predicted"/>
<evidence type="ECO:0000313" key="2">
    <source>
        <dbReference type="EMBL" id="GGB14820.1"/>
    </source>
</evidence>
<name>A0A916SV19_9SPHN</name>
<feature type="transmembrane region" description="Helical" evidence="1">
    <location>
        <begin position="35"/>
        <end position="56"/>
    </location>
</feature>
<sequence>MGMSRAFDFFFGTCMVGTIWLWMAQSFSADTATGLLWWVLAIGKVVAACFITGPVYREYLR</sequence>
<keyword evidence="1" id="KW-0812">Transmembrane</keyword>
<evidence type="ECO:0000256" key="1">
    <source>
        <dbReference type="SAM" id="Phobius"/>
    </source>
</evidence>
<feature type="transmembrane region" description="Helical" evidence="1">
    <location>
        <begin position="7"/>
        <end position="23"/>
    </location>
</feature>
<reference evidence="2" key="2">
    <citation type="submission" date="2020-09" db="EMBL/GenBank/DDBJ databases">
        <authorList>
            <person name="Sun Q."/>
            <person name="Zhou Y."/>
        </authorList>
    </citation>
    <scope>NUCLEOTIDE SEQUENCE</scope>
    <source>
        <strain evidence="2">CGMCC 1.15330</strain>
    </source>
</reference>
<dbReference type="Proteomes" id="UP000623067">
    <property type="component" value="Unassembled WGS sequence"/>
</dbReference>
<dbReference type="EMBL" id="BMIH01000001">
    <property type="protein sequence ID" value="GGB14820.1"/>
    <property type="molecule type" value="Genomic_DNA"/>
</dbReference>
<gene>
    <name evidence="2" type="ORF">GCM10011380_00290</name>
</gene>
<evidence type="ECO:0000313" key="3">
    <source>
        <dbReference type="Proteomes" id="UP000623067"/>
    </source>
</evidence>
<accession>A0A916SV19</accession>
<organism evidence="2 3">
    <name type="scientific">Sphingomonas metalli</name>
    <dbReference type="NCBI Taxonomy" id="1779358"/>
    <lineage>
        <taxon>Bacteria</taxon>
        <taxon>Pseudomonadati</taxon>
        <taxon>Pseudomonadota</taxon>
        <taxon>Alphaproteobacteria</taxon>
        <taxon>Sphingomonadales</taxon>
        <taxon>Sphingomonadaceae</taxon>
        <taxon>Sphingomonas</taxon>
    </lineage>
</organism>
<dbReference type="AlphaFoldDB" id="A0A916SV19"/>
<keyword evidence="3" id="KW-1185">Reference proteome</keyword>
<comment type="caution">
    <text evidence="2">The sequence shown here is derived from an EMBL/GenBank/DDBJ whole genome shotgun (WGS) entry which is preliminary data.</text>
</comment>
<protein>
    <submittedName>
        <fullName evidence="2">Uncharacterized protein</fullName>
    </submittedName>
</protein>